<gene>
    <name evidence="3" type="ORF">THAOC_06495</name>
</gene>
<dbReference type="SUPFAM" id="SSF55394">
    <property type="entry name" value="Bactericidal permeability-increasing protein, BPI"/>
    <property type="match status" value="1"/>
</dbReference>
<dbReference type="EMBL" id="AGNL01006472">
    <property type="protein sequence ID" value="EJK72016.1"/>
    <property type="molecule type" value="Genomic_DNA"/>
</dbReference>
<dbReference type="OrthoDB" id="48427at2759"/>
<organism evidence="3 4">
    <name type="scientific">Thalassiosira oceanica</name>
    <name type="common">Marine diatom</name>
    <dbReference type="NCBI Taxonomy" id="159749"/>
    <lineage>
        <taxon>Eukaryota</taxon>
        <taxon>Sar</taxon>
        <taxon>Stramenopiles</taxon>
        <taxon>Ochrophyta</taxon>
        <taxon>Bacillariophyta</taxon>
        <taxon>Coscinodiscophyceae</taxon>
        <taxon>Thalassiosirophycidae</taxon>
        <taxon>Thalassiosirales</taxon>
        <taxon>Thalassiosiraceae</taxon>
        <taxon>Thalassiosira</taxon>
    </lineage>
</organism>
<dbReference type="PANTHER" id="PTHR34730:SF1">
    <property type="entry name" value="PARAQUAT-INDUCIBLE PROTEIN A"/>
    <property type="match status" value="1"/>
</dbReference>
<feature type="transmembrane region" description="Helical" evidence="2">
    <location>
        <begin position="1509"/>
        <end position="1534"/>
    </location>
</feature>
<dbReference type="Gene3D" id="3.15.10.10">
    <property type="entry name" value="Bactericidal permeability-increasing protein, domain 1"/>
    <property type="match status" value="1"/>
</dbReference>
<evidence type="ECO:0000256" key="1">
    <source>
        <dbReference type="SAM" id="MobiDB-lite"/>
    </source>
</evidence>
<dbReference type="Pfam" id="PF04403">
    <property type="entry name" value="PqiA"/>
    <property type="match status" value="2"/>
</dbReference>
<proteinExistence type="predicted"/>
<sequence>PPARGAGGARDLQRTRKSLSERRQPSFAAFNTLLSSVTLKLPDAEVSQSGLELTLTELECENVSLQNIGIDHSVLSSTDQSVLLSVTGVSLECTLRWEYRWTIFRGRGSGYGRLDPESSASVRMDFASEDYALRPPTDVTVTQCEPRLEIGEMKFDGDGVGIVGGIIDLFEGLLRGTVEAELEKLMCDELRGLGDEAMDKLLDRIDGMLEGYVEPAEDGSGSAALEKESAAAVPVNGDGERVYLDFSRLDEYAGGWIDDALGAIDGLLGGETAGATAAVGEETPTSAIGTAMLDMFQSAAGTEAPPRLGINEFIRDNLLDSAGALVLDTSLFTDDAEIFDGHDMLTETSLSIEEVSLKGLDSFTELDLLNAIGNYTLRNVLRLDHLTVQVNMRAVMAASSLSDAVIVGDAEPIVEHFSIEITLRDIEIDLSVFLGVNTATLGSLQLGPLLHSSDVVTCLLSAVAELEATELLVSVGDVEPPTLTGFLDSGVDYVITSAAGSLFKMYEAVALRALPNFFDSFVKDRLNAYVDDTLRLFSSGCELSSDMEALDGHVDFRDLLYGAEEAASAGGNGDGRYGDLVPTVMDVIDDWLFGWDEDTGLLAINKAVIVPLTESRFGRRGAVVLEGDLVDLEHVSRYDHWKSFATDLRLTLSNLRVNGLDTLRTPYKVLEPSASGPHVVENQLNLGPMSAGFEFGIGIGDETSPLAMANVVDIMFIMPEVELFVDLFATLQESRLMEFPLRDVLNGSCWLATLPQSDRHLTETTAGLALDYLELLFDQGMQITSSCIRCTNPWLDDLDRIIGFLSEHKFVDEVKSRALAIASNLANSPWVGGLIDEQIAKASRACPHDPQFGLALPETSLPGFVATRDMVDGILYTGMTVVQVIAIIMAQRHSELEVPEKPLEIELVVPDDSNLIDLTNLSAIVGFADMALDEGRKYVGSAAENGELGINNLLSMLLDEDGVLTIPLEEEANGFPGFEAGGVKLEVWEVQLVGMDSFTTFDVFQTIDSYTLKNKIALERLGCRVKMGLSVEDSSGEQARMLQESGVDANSLETITASLIFKDVELDISLLMAMDRDLLGSMKLGSILNTDNIFYCLLSTVHDVGLSEFIMDVGDIQEFAIEGFVSNATEASIRGMTNSIFDEYKSMVLDALPAFTAVTVRPILHDILGTLVELGRTGACPVPDPALDGLVDFRDLFLPAETARMMVGADGDSPYGNLLRMAYGFLDGMMSESDDSGMSDMNSLVASFTERQSGKTGDIHFLGKLFGRDLDIDFNGLNAAISLAVSDVKVSNIDSLGSPIELLRPVIDRPNTLNNTASIGVGPEPLRVSFRLLIRGKGDEVEVDNDLVLGFSVNHMRMIGKTIEELSFLNFPLGDVLNIDCWLATVVTPVLNKYGLRDSESETGIVLRNLAMAVAEARLDIDCILCTSPLLLELADYFSSPQGVEDTTTVANDIFAYISRLLGGDFIQNRLDKVLAEAQMKCPHSPPYEQNFAGLQFQAMETVEQPESLYGFLVAIAVVVGMLLVVISVLVLVTRFVSRRRHNRWCKTLSRTQLKELAKIERDEAAKAKDLNTRVTSLVRSKEVPLIARLMMPLVILANIGLFLSGHLSLGGTVNISGSFAGQDFDIDGFFEFSMLKSTIEMWQAGAHELAILIALFSGLWPYTKQILTLIIWLSPTKYLSCQRRERMLIWLDCLGKWSMVDVFVLLMTLASFALSIESPEHLNFLPQGLYSINMLVVPLWGLYANMLAQFLAQISSHFIIHYHRKSVKAAEVEQCEEMGLDPPRNPDSRERLHQHSFRLDYEASNERAEVRRGTNWALVASFILFTLLVIVGCSIPSFSIETLGLVGLAIESGNRNWSEAYTSYSVFGLARTIMDQGRFLGTASAHVGMGTLAALLAVTAFLVPLFQAASLFASWFAPLSRKRRRKNEVLNEILSAWQYMEVYVLSIMIAAWQLGGVSEYMINEYCGSLDNTFSSLSYYGILDKEDAQCFRVNAGVETGTWLLVAASVILYFINSFVSLSAKQKAVDDDVPVENRFTSDRWLHTKGSTLTVGISYSMEEDGGDEIASEGSTVVSPVRPRFTDYFALAVVRKVEVTSEIEQVETAVPPEEAWEGHKN</sequence>
<reference evidence="3 4" key="1">
    <citation type="journal article" date="2012" name="Genome Biol.">
        <title>Genome and low-iron response of an oceanic diatom adapted to chronic iron limitation.</title>
        <authorList>
            <person name="Lommer M."/>
            <person name="Specht M."/>
            <person name="Roy A.S."/>
            <person name="Kraemer L."/>
            <person name="Andreson R."/>
            <person name="Gutowska M.A."/>
            <person name="Wolf J."/>
            <person name="Bergner S.V."/>
            <person name="Schilhabel M.B."/>
            <person name="Klostermeier U.C."/>
            <person name="Beiko R.G."/>
            <person name="Rosenstiel P."/>
            <person name="Hippler M."/>
            <person name="Laroche J."/>
        </authorList>
    </citation>
    <scope>NUCLEOTIDE SEQUENCE [LARGE SCALE GENOMIC DNA]</scope>
    <source>
        <strain evidence="3 4">CCMP1005</strain>
    </source>
</reference>
<feature type="transmembrane region" description="Helical" evidence="2">
    <location>
        <begin position="1817"/>
        <end position="1839"/>
    </location>
</feature>
<feature type="compositionally biased region" description="Basic and acidic residues" evidence="1">
    <location>
        <begin position="11"/>
        <end position="22"/>
    </location>
</feature>
<evidence type="ECO:0000313" key="4">
    <source>
        <dbReference type="Proteomes" id="UP000266841"/>
    </source>
</evidence>
<evidence type="ECO:0000256" key="2">
    <source>
        <dbReference type="SAM" id="Phobius"/>
    </source>
</evidence>
<evidence type="ECO:0000313" key="3">
    <source>
        <dbReference type="EMBL" id="EJK72016.1"/>
    </source>
</evidence>
<comment type="caution">
    <text evidence="3">The sequence shown here is derived from an EMBL/GenBank/DDBJ whole genome shotgun (WGS) entry which is preliminary data.</text>
</comment>
<dbReference type="OMA" id="IIHYHRK"/>
<dbReference type="InterPro" id="IPR007498">
    <property type="entry name" value="PqiA-like"/>
</dbReference>
<dbReference type="GO" id="GO:0008289">
    <property type="term" value="F:lipid binding"/>
    <property type="evidence" value="ECO:0007669"/>
    <property type="project" value="InterPro"/>
</dbReference>
<keyword evidence="2" id="KW-0472">Membrane</keyword>
<keyword evidence="2" id="KW-0812">Transmembrane</keyword>
<accession>K0TER9</accession>
<keyword evidence="4" id="KW-1185">Reference proteome</keyword>
<feature type="transmembrane region" description="Helical" evidence="2">
    <location>
        <begin position="1695"/>
        <end position="1717"/>
    </location>
</feature>
<name>K0TER9_THAOC</name>
<feature type="transmembrane region" description="Helical" evidence="2">
    <location>
        <begin position="1893"/>
        <end position="1917"/>
    </location>
</feature>
<dbReference type="eggNOG" id="ENOG502SAXF">
    <property type="taxonomic scope" value="Eukaryota"/>
</dbReference>
<feature type="transmembrane region" description="Helical" evidence="2">
    <location>
        <begin position="1937"/>
        <end position="1956"/>
    </location>
</feature>
<feature type="transmembrane region" description="Helical" evidence="2">
    <location>
        <begin position="1590"/>
        <end position="1610"/>
    </location>
</feature>
<keyword evidence="2" id="KW-1133">Transmembrane helix</keyword>
<dbReference type="InterPro" id="IPR017943">
    <property type="entry name" value="Bactericidal_perm-incr_a/b_dom"/>
</dbReference>
<feature type="transmembrane region" description="Helical" evidence="2">
    <location>
        <begin position="1729"/>
        <end position="1749"/>
    </location>
</feature>
<feature type="transmembrane region" description="Helical" evidence="2">
    <location>
        <begin position="1650"/>
        <end position="1674"/>
    </location>
</feature>
<dbReference type="Proteomes" id="UP000266841">
    <property type="component" value="Unassembled WGS sequence"/>
</dbReference>
<feature type="region of interest" description="Disordered" evidence="1">
    <location>
        <begin position="1"/>
        <end position="22"/>
    </location>
</feature>
<feature type="non-terminal residue" evidence="3">
    <location>
        <position position="1"/>
    </location>
</feature>
<dbReference type="PANTHER" id="PTHR34730">
    <property type="entry name" value="UNNAMED PRODUCT"/>
    <property type="match status" value="1"/>
</dbReference>
<feature type="transmembrane region" description="Helical" evidence="2">
    <location>
        <begin position="2001"/>
        <end position="2020"/>
    </location>
</feature>
<protein>
    <submittedName>
        <fullName evidence="3">Uncharacterized protein</fullName>
    </submittedName>
</protein>